<evidence type="ECO:0000313" key="4">
    <source>
        <dbReference type="Proteomes" id="UP001596012"/>
    </source>
</evidence>
<reference evidence="4" key="1">
    <citation type="journal article" date="2019" name="Int. J. Syst. Evol. Microbiol.">
        <title>The Global Catalogue of Microorganisms (GCM) 10K type strain sequencing project: providing services to taxonomists for standard genome sequencing and annotation.</title>
        <authorList>
            <consortium name="The Broad Institute Genomics Platform"/>
            <consortium name="The Broad Institute Genome Sequencing Center for Infectious Disease"/>
            <person name="Wu L."/>
            <person name="Ma J."/>
        </authorList>
    </citation>
    <scope>NUCLEOTIDE SEQUENCE [LARGE SCALE GENOMIC DNA]</scope>
    <source>
        <strain evidence="4">DT43</strain>
    </source>
</reference>
<dbReference type="RefSeq" id="WP_386336890.1">
    <property type="nucleotide sequence ID" value="NZ_JBHSFG010000006.1"/>
</dbReference>
<keyword evidence="2" id="KW-0472">Membrane</keyword>
<proteinExistence type="predicted"/>
<protein>
    <submittedName>
        <fullName evidence="3">Uncharacterized protein</fullName>
    </submittedName>
</protein>
<evidence type="ECO:0000313" key="3">
    <source>
        <dbReference type="EMBL" id="MFC4463555.1"/>
    </source>
</evidence>
<dbReference type="EMBL" id="JBHSFG010000006">
    <property type="protein sequence ID" value="MFC4463555.1"/>
    <property type="molecule type" value="Genomic_DNA"/>
</dbReference>
<name>A0ABV8YHB9_9ACTN</name>
<dbReference type="Proteomes" id="UP001596012">
    <property type="component" value="Unassembled WGS sequence"/>
</dbReference>
<gene>
    <name evidence="3" type="ORF">ACFPH6_02865</name>
</gene>
<keyword evidence="4" id="KW-1185">Reference proteome</keyword>
<keyword evidence="2" id="KW-1133">Transmembrane helix</keyword>
<organism evidence="3 4">
    <name type="scientific">Streptomyces xiangluensis</name>
    <dbReference type="NCBI Taxonomy" id="2665720"/>
    <lineage>
        <taxon>Bacteria</taxon>
        <taxon>Bacillati</taxon>
        <taxon>Actinomycetota</taxon>
        <taxon>Actinomycetes</taxon>
        <taxon>Kitasatosporales</taxon>
        <taxon>Streptomycetaceae</taxon>
        <taxon>Streptomyces</taxon>
    </lineage>
</organism>
<feature type="transmembrane region" description="Helical" evidence="2">
    <location>
        <begin position="12"/>
        <end position="36"/>
    </location>
</feature>
<keyword evidence="2" id="KW-0812">Transmembrane</keyword>
<accession>A0ABV8YHB9</accession>
<evidence type="ECO:0000256" key="2">
    <source>
        <dbReference type="SAM" id="Phobius"/>
    </source>
</evidence>
<feature type="region of interest" description="Disordered" evidence="1">
    <location>
        <begin position="45"/>
        <end position="66"/>
    </location>
</feature>
<evidence type="ECO:0000256" key="1">
    <source>
        <dbReference type="SAM" id="MobiDB-lite"/>
    </source>
</evidence>
<sequence length="66" mass="7539">MGTSLTPEFWRLFAVLLVISMAVTFVLSAALDALALRAQRRHIRRRPTATRTTEASRRPVRPLVRH</sequence>
<comment type="caution">
    <text evidence="3">The sequence shown here is derived from an EMBL/GenBank/DDBJ whole genome shotgun (WGS) entry which is preliminary data.</text>
</comment>